<evidence type="ECO:0000313" key="2">
    <source>
        <dbReference type="Proteomes" id="UP000276133"/>
    </source>
</evidence>
<dbReference type="EMBL" id="REGN01007906">
    <property type="protein sequence ID" value="RNA04950.1"/>
    <property type="molecule type" value="Genomic_DNA"/>
</dbReference>
<organism evidence="1 2">
    <name type="scientific">Brachionus plicatilis</name>
    <name type="common">Marine rotifer</name>
    <name type="synonym">Brachionus muelleri</name>
    <dbReference type="NCBI Taxonomy" id="10195"/>
    <lineage>
        <taxon>Eukaryota</taxon>
        <taxon>Metazoa</taxon>
        <taxon>Spiralia</taxon>
        <taxon>Gnathifera</taxon>
        <taxon>Rotifera</taxon>
        <taxon>Eurotatoria</taxon>
        <taxon>Monogononta</taxon>
        <taxon>Pseudotrocha</taxon>
        <taxon>Ploima</taxon>
        <taxon>Brachionidae</taxon>
        <taxon>Brachionus</taxon>
    </lineage>
</organism>
<name>A0A3M7Q0N1_BRAPC</name>
<dbReference type="Proteomes" id="UP000276133">
    <property type="component" value="Unassembled WGS sequence"/>
</dbReference>
<evidence type="ECO:0000313" key="1">
    <source>
        <dbReference type="EMBL" id="RNA04950.1"/>
    </source>
</evidence>
<protein>
    <submittedName>
        <fullName evidence="1">Uncharacterized protein</fullName>
    </submittedName>
</protein>
<keyword evidence="2" id="KW-1185">Reference proteome</keyword>
<proteinExistence type="predicted"/>
<gene>
    <name evidence="1" type="ORF">BpHYR1_006456</name>
</gene>
<comment type="caution">
    <text evidence="1">The sequence shown here is derived from an EMBL/GenBank/DDBJ whole genome shotgun (WGS) entry which is preliminary data.</text>
</comment>
<reference evidence="1 2" key="1">
    <citation type="journal article" date="2018" name="Sci. Rep.">
        <title>Genomic signatures of local adaptation to the degree of environmental predictability in rotifers.</title>
        <authorList>
            <person name="Franch-Gras L."/>
            <person name="Hahn C."/>
            <person name="Garcia-Roger E.M."/>
            <person name="Carmona M.J."/>
            <person name="Serra M."/>
            <person name="Gomez A."/>
        </authorList>
    </citation>
    <scope>NUCLEOTIDE SEQUENCE [LARGE SCALE GENOMIC DNA]</scope>
    <source>
        <strain evidence="1">HYR1</strain>
    </source>
</reference>
<accession>A0A3M7Q0N1</accession>
<sequence length="76" mass="9113">MIVLILKFDLKLKFATWYRLRRNRKFVGITLKYVVQVNNVLTWAIWCFCMHQNFVSFYEAAISNKAIHSISHFISE</sequence>
<dbReference type="AlphaFoldDB" id="A0A3M7Q0N1"/>